<keyword evidence="2 3" id="KW-0732">Signal</keyword>
<evidence type="ECO:0000259" key="5">
    <source>
        <dbReference type="Pfam" id="PF14718"/>
    </source>
</evidence>
<dbReference type="OrthoDB" id="9815002at2"/>
<reference evidence="6 7" key="1">
    <citation type="submission" date="2018-04" db="EMBL/GenBank/DDBJ databases">
        <title>Genomic Encyclopedia of Archaeal and Bacterial Type Strains, Phase II (KMG-II): from individual species to whole genera.</title>
        <authorList>
            <person name="Goeker M."/>
        </authorList>
    </citation>
    <scope>NUCLEOTIDE SEQUENCE [LARGE SCALE GENOMIC DNA]</scope>
    <source>
        <strain evidence="6 7">DSM 5822</strain>
    </source>
</reference>
<sequence length="652" mass="74599">MRVRFAAFICANLLAITGAWADDKDFLAARDAFKQGDLIALTDLRGKLQGDIFQVYADYYWLNKQLDTIDPIAVISFLQNYPDTWLAEKLRAEWLIVLAKRQDWANYQQFYAALQRPEPEHKCYSLIARIHMADKAALAQAKSDYWPVANNSSNVCEQLNSLLMQQSILTNDDYWLRLRLALQANNRSLARTLAGKLGLDLDNKLLDQIAQNPQKYLANPDVETALGHELYLAALARYARADLNKAISYWQTVEKRFNHEDRPYGWRILAVLAAKKQDERAVDWFKLSEHVYWPDEDKEWAIRIAIRAERWDEVLFFINRLTADKQQERAWKYWRARAMLGQPDKAKLVQAMLSGLAVDDDYYGLLARDQLGNKIHSQPKIYVPTEADKKVAQNHQGLQRALALFALDLRTEAVREWNWSLRNADDKLLLAAAEQAANVRWYDRAIYAAERTKQLHSYSLRYLTPYEEVVRGYTQELDVDPAWVYGLIRQESRFVVNAKSVVGAGGLMQLMPKTAQWVANRLNIPYHAGMVNEIGTNVRLGTYYISYVFKQLGNQPVLATAGYNAGPSRAKQWQATNRTLPVDVYTESIPFTETRDYVKKVMTNAVHYALGFGQGAQSITERMGTRIPARIVQSSELGEGAVQAEQATLVEE</sequence>
<dbReference type="PANTHER" id="PTHR37423">
    <property type="entry name" value="SOLUBLE LYTIC MUREIN TRANSGLYCOSYLASE-RELATED"/>
    <property type="match status" value="1"/>
</dbReference>
<feature type="domain" description="Transglycosylase SLT" evidence="4">
    <location>
        <begin position="471"/>
        <end position="579"/>
    </location>
</feature>
<dbReference type="SUPFAM" id="SSF48435">
    <property type="entry name" value="Bacterial muramidases"/>
    <property type="match status" value="1"/>
</dbReference>
<evidence type="ECO:0000256" key="3">
    <source>
        <dbReference type="SAM" id="SignalP"/>
    </source>
</evidence>
<comment type="similarity">
    <text evidence="1">Belongs to the transglycosylase Slt family.</text>
</comment>
<dbReference type="GO" id="GO:0042597">
    <property type="term" value="C:periplasmic space"/>
    <property type="evidence" value="ECO:0007669"/>
    <property type="project" value="InterPro"/>
</dbReference>
<dbReference type="InterPro" id="IPR023346">
    <property type="entry name" value="Lysozyme-like_dom_sf"/>
</dbReference>
<feature type="signal peptide" evidence="3">
    <location>
        <begin position="1"/>
        <end position="21"/>
    </location>
</feature>
<proteinExistence type="inferred from homology"/>
<keyword evidence="7" id="KW-1185">Reference proteome</keyword>
<dbReference type="InterPro" id="IPR037061">
    <property type="entry name" value="Lytic_TGlycoase_superhlx_L_sf"/>
</dbReference>
<feature type="chain" id="PRO_5015601202" evidence="3">
    <location>
        <begin position="22"/>
        <end position="652"/>
    </location>
</feature>
<dbReference type="InterPro" id="IPR012289">
    <property type="entry name" value="Lytic_TGlycosylase_superhlx_L"/>
</dbReference>
<dbReference type="RefSeq" id="WP_107864861.1">
    <property type="nucleotide sequence ID" value="NZ_QAON01000003.1"/>
</dbReference>
<dbReference type="SUPFAM" id="SSF53955">
    <property type="entry name" value="Lysozyme-like"/>
    <property type="match status" value="1"/>
</dbReference>
<dbReference type="GO" id="GO:0004553">
    <property type="term" value="F:hydrolase activity, hydrolyzing O-glycosyl compounds"/>
    <property type="evidence" value="ECO:0007669"/>
    <property type="project" value="InterPro"/>
</dbReference>
<gene>
    <name evidence="6" type="ORF">C8N29_103174</name>
</gene>
<evidence type="ECO:0000259" key="4">
    <source>
        <dbReference type="Pfam" id="PF01464"/>
    </source>
</evidence>
<dbReference type="InterPro" id="IPR008939">
    <property type="entry name" value="Lytic_TGlycosylase_superhlx_U"/>
</dbReference>
<dbReference type="Gene3D" id="1.25.20.10">
    <property type="entry name" value="Bacterial muramidases"/>
    <property type="match status" value="1"/>
</dbReference>
<dbReference type="PANTHER" id="PTHR37423:SF5">
    <property type="entry name" value="SOLUBLE LYTIC MUREIN TRANSGLYCOSYLASE"/>
    <property type="match status" value="1"/>
</dbReference>
<dbReference type="CDD" id="cd13401">
    <property type="entry name" value="Slt70-like"/>
    <property type="match status" value="1"/>
</dbReference>
<dbReference type="Pfam" id="PF14718">
    <property type="entry name" value="SLT_L"/>
    <property type="match status" value="1"/>
</dbReference>
<dbReference type="Gene3D" id="1.10.1240.20">
    <property type="entry name" value="Lytic transglycosylase, superhelical linker domain"/>
    <property type="match status" value="1"/>
</dbReference>
<dbReference type="AlphaFoldDB" id="A0A2T5J1U8"/>
<name>A0A2T5J1U8_9GAMM</name>
<organism evidence="6 7">
    <name type="scientific">Agitococcus lubricus</name>
    <dbReference type="NCBI Taxonomy" id="1077255"/>
    <lineage>
        <taxon>Bacteria</taxon>
        <taxon>Pseudomonadati</taxon>
        <taxon>Pseudomonadota</taxon>
        <taxon>Gammaproteobacteria</taxon>
        <taxon>Moraxellales</taxon>
        <taxon>Moraxellaceae</taxon>
        <taxon>Agitococcus</taxon>
    </lineage>
</organism>
<evidence type="ECO:0000256" key="2">
    <source>
        <dbReference type="ARBA" id="ARBA00022729"/>
    </source>
</evidence>
<comment type="caution">
    <text evidence="6">The sequence shown here is derived from an EMBL/GenBank/DDBJ whole genome shotgun (WGS) entry which is preliminary data.</text>
</comment>
<accession>A0A2T5J1U8</accession>
<dbReference type="Pfam" id="PF01464">
    <property type="entry name" value="SLT"/>
    <property type="match status" value="1"/>
</dbReference>
<evidence type="ECO:0000313" key="7">
    <source>
        <dbReference type="Proteomes" id="UP000244223"/>
    </source>
</evidence>
<evidence type="ECO:0000256" key="1">
    <source>
        <dbReference type="ARBA" id="ARBA00007734"/>
    </source>
</evidence>
<evidence type="ECO:0000313" key="6">
    <source>
        <dbReference type="EMBL" id="PTQ90421.1"/>
    </source>
</evidence>
<dbReference type="Gene3D" id="1.10.530.10">
    <property type="match status" value="1"/>
</dbReference>
<dbReference type="Proteomes" id="UP000244223">
    <property type="component" value="Unassembled WGS sequence"/>
</dbReference>
<protein>
    <submittedName>
        <fullName evidence="6">Soluble lytic murein transglycosylase</fullName>
    </submittedName>
</protein>
<dbReference type="EMBL" id="QAON01000003">
    <property type="protein sequence ID" value="PTQ90421.1"/>
    <property type="molecule type" value="Genomic_DNA"/>
</dbReference>
<feature type="domain" description="Lytic transglycosylase superhelical linker" evidence="5">
    <location>
        <begin position="393"/>
        <end position="453"/>
    </location>
</feature>
<dbReference type="InterPro" id="IPR008258">
    <property type="entry name" value="Transglycosylase_SLT_dom_1"/>
</dbReference>